<feature type="compositionally biased region" description="Low complexity" evidence="1">
    <location>
        <begin position="67"/>
        <end position="79"/>
    </location>
</feature>
<dbReference type="Gramene" id="PNT61367">
    <property type="protein sequence ID" value="PNT61367"/>
    <property type="gene ID" value="BRADI_5g14363v3"/>
</dbReference>
<dbReference type="InParanoid" id="A0A2K2CH63"/>
<evidence type="ECO:0000313" key="4">
    <source>
        <dbReference type="Proteomes" id="UP000008810"/>
    </source>
</evidence>
<evidence type="ECO:0000313" key="3">
    <source>
        <dbReference type="EnsemblPlants" id="PNT61367"/>
    </source>
</evidence>
<gene>
    <name evidence="2" type="ORF">BRADI_5g14363v3</name>
</gene>
<reference evidence="2" key="2">
    <citation type="submission" date="2017-06" db="EMBL/GenBank/DDBJ databases">
        <title>WGS assembly of Brachypodium distachyon.</title>
        <authorList>
            <consortium name="The International Brachypodium Initiative"/>
            <person name="Lucas S."/>
            <person name="Harmon-Smith M."/>
            <person name="Lail K."/>
            <person name="Tice H."/>
            <person name="Grimwood J."/>
            <person name="Bruce D."/>
            <person name="Barry K."/>
            <person name="Shu S."/>
            <person name="Lindquist E."/>
            <person name="Wang M."/>
            <person name="Pitluck S."/>
            <person name="Vogel J.P."/>
            <person name="Garvin D.F."/>
            <person name="Mockler T.C."/>
            <person name="Schmutz J."/>
            <person name="Rokhsar D."/>
            <person name="Bevan M.W."/>
        </authorList>
    </citation>
    <scope>NUCLEOTIDE SEQUENCE</scope>
    <source>
        <strain evidence="2">Bd21</strain>
    </source>
</reference>
<dbReference type="Proteomes" id="UP000008810">
    <property type="component" value="Chromosome 5"/>
</dbReference>
<reference evidence="3" key="3">
    <citation type="submission" date="2018-08" db="UniProtKB">
        <authorList>
            <consortium name="EnsemblPlants"/>
        </authorList>
    </citation>
    <scope>IDENTIFICATION</scope>
    <source>
        <strain evidence="3">cv. Bd21</strain>
    </source>
</reference>
<evidence type="ECO:0000313" key="2">
    <source>
        <dbReference type="EMBL" id="PNT61367.1"/>
    </source>
</evidence>
<dbReference type="EnsemblPlants" id="PNT61367">
    <property type="protein sequence ID" value="PNT61367"/>
    <property type="gene ID" value="BRADI_5g14363v3"/>
</dbReference>
<accession>A0A2K2CH63</accession>
<name>A0A2K2CH63_BRADI</name>
<dbReference type="AlphaFoldDB" id="A0A2K2CH63"/>
<feature type="region of interest" description="Disordered" evidence="1">
    <location>
        <begin position="52"/>
        <end position="86"/>
    </location>
</feature>
<keyword evidence="4" id="KW-1185">Reference proteome</keyword>
<evidence type="ECO:0000256" key="1">
    <source>
        <dbReference type="SAM" id="MobiDB-lite"/>
    </source>
</evidence>
<protein>
    <submittedName>
        <fullName evidence="2 3">Uncharacterized protein</fullName>
    </submittedName>
</protein>
<organism evidence="2">
    <name type="scientific">Brachypodium distachyon</name>
    <name type="common">Purple false brome</name>
    <name type="synonym">Trachynia distachya</name>
    <dbReference type="NCBI Taxonomy" id="15368"/>
    <lineage>
        <taxon>Eukaryota</taxon>
        <taxon>Viridiplantae</taxon>
        <taxon>Streptophyta</taxon>
        <taxon>Embryophyta</taxon>
        <taxon>Tracheophyta</taxon>
        <taxon>Spermatophyta</taxon>
        <taxon>Magnoliopsida</taxon>
        <taxon>Liliopsida</taxon>
        <taxon>Poales</taxon>
        <taxon>Poaceae</taxon>
        <taxon>BOP clade</taxon>
        <taxon>Pooideae</taxon>
        <taxon>Stipodae</taxon>
        <taxon>Brachypodieae</taxon>
        <taxon>Brachypodium</taxon>
    </lineage>
</organism>
<reference evidence="2 3" key="1">
    <citation type="journal article" date="2010" name="Nature">
        <title>Genome sequencing and analysis of the model grass Brachypodium distachyon.</title>
        <authorList>
            <consortium name="International Brachypodium Initiative"/>
        </authorList>
    </citation>
    <scope>NUCLEOTIDE SEQUENCE [LARGE SCALE GENOMIC DNA]</scope>
    <source>
        <strain evidence="2 3">Bd21</strain>
    </source>
</reference>
<dbReference type="EMBL" id="CM000884">
    <property type="protein sequence ID" value="PNT61367.1"/>
    <property type="molecule type" value="Genomic_DNA"/>
</dbReference>
<proteinExistence type="predicted"/>
<sequence>MIQAVGLKRSIHCKQNHLFSPILAFALARQPVGRPPSPARRSRYIFARHGDDVQGVLEQPRRPQDHPLLGPRRQLGLRPRGTRSVD</sequence>